<reference evidence="8" key="1">
    <citation type="journal article" date="2023" name="J. Phycol.">
        <title>Revised classification of the Cyanidiophyceae based on plastid genome data with descriptions of the Cavernulicolales ord. nov. and Galdieriales ord. nov. (Rhodophyta).</title>
        <authorList>
            <person name="Park S.I."/>
            <person name="Cho C.H."/>
            <person name="Ciniglia C."/>
            <person name="Huang T.Y."/>
            <person name="Liu S.L."/>
            <person name="Bustamante D.E."/>
            <person name="Calderon M.S."/>
            <person name="Mansilla A."/>
            <person name="McDermott T."/>
            <person name="Andersen R.A."/>
            <person name="Yoon H.S."/>
        </authorList>
    </citation>
    <scope>NUCLEOTIDE SEQUENCE</scope>
</reference>
<dbReference type="InterPro" id="IPR014729">
    <property type="entry name" value="Rossmann-like_a/b/a_fold"/>
</dbReference>
<keyword evidence="4 6" id="KW-0067">ATP-binding</keyword>
<sequence length="318" mass="37915">MNNNSRNFVYNKFLKNLYLVDINLNIQSFTVGVSGGQDSLVLLLLFTNFRSIHNNQLHLVNCNHGWRSNSISNSLRIFYLSKYTGATFNYFSHYSQLSNEKNARLWRYGRLLHLSNTLKYNGLVLGHTFTDKVETILYSFFRNNLDSISYNIILPYISLTNYLVLIRPLLTIKRSQTYWLCQLTYLPLWSDNTNYQFGISRNRIRNELIPYIKNIFNPNIEYQIDKFFYNLKMQKLYDDNKIINLLYKLVKKSHKIINLNIDLIKILSILDQYKLLKNFFMYFYKDIPTSKYIKHLIVLISKSKINAIKIIDENVYYL</sequence>
<dbReference type="AlphaFoldDB" id="A0A9Y1I499"/>
<evidence type="ECO:0000313" key="8">
    <source>
        <dbReference type="EMBL" id="WDB00081.1"/>
    </source>
</evidence>
<gene>
    <name evidence="6 8" type="primary">tilS</name>
    <name evidence="8" type="ORF">CspTHAL103_156</name>
</gene>
<evidence type="ECO:0000256" key="1">
    <source>
        <dbReference type="ARBA" id="ARBA00022598"/>
    </source>
</evidence>
<evidence type="ECO:0000256" key="2">
    <source>
        <dbReference type="ARBA" id="ARBA00022694"/>
    </source>
</evidence>
<comment type="catalytic activity">
    <reaction evidence="5 6">
        <text>cytidine(34) in tRNA(Ile2) + L-lysine + ATP = lysidine(34) in tRNA(Ile2) + AMP + diphosphate + H(+)</text>
        <dbReference type="Rhea" id="RHEA:43744"/>
        <dbReference type="Rhea" id="RHEA-COMP:10625"/>
        <dbReference type="Rhea" id="RHEA-COMP:10670"/>
        <dbReference type="ChEBI" id="CHEBI:15378"/>
        <dbReference type="ChEBI" id="CHEBI:30616"/>
        <dbReference type="ChEBI" id="CHEBI:32551"/>
        <dbReference type="ChEBI" id="CHEBI:33019"/>
        <dbReference type="ChEBI" id="CHEBI:82748"/>
        <dbReference type="ChEBI" id="CHEBI:83665"/>
        <dbReference type="ChEBI" id="CHEBI:456215"/>
        <dbReference type="EC" id="6.3.4.19"/>
    </reaction>
</comment>
<dbReference type="PANTHER" id="PTHR43033">
    <property type="entry name" value="TRNA(ILE)-LYSIDINE SYNTHASE-RELATED"/>
    <property type="match status" value="1"/>
</dbReference>
<organism evidence="8">
    <name type="scientific">Cyanidium sp. THAL103</name>
    <dbReference type="NCBI Taxonomy" id="3027999"/>
    <lineage>
        <taxon>Eukaryota</taxon>
        <taxon>Rhodophyta</taxon>
        <taxon>Bangiophyceae</taxon>
        <taxon>Cyanidiales</taxon>
        <taxon>Cyanidiaceae</taxon>
        <taxon>Cyanidium</taxon>
    </lineage>
</organism>
<evidence type="ECO:0000256" key="5">
    <source>
        <dbReference type="ARBA" id="ARBA00048539"/>
    </source>
</evidence>
<comment type="function">
    <text evidence="6">Ligates lysine onto the cytidine present at position 34 of the AUA codon-specific tRNA(Ile) that contains the anticodon CAU, in an ATP-dependent manner. Cytidine is converted to lysidine, thus changing the amino acid specificity of the tRNA from methionine to isoleucine.</text>
</comment>
<proteinExistence type="inferred from homology"/>
<dbReference type="GO" id="GO:0006400">
    <property type="term" value="P:tRNA modification"/>
    <property type="evidence" value="ECO:0007669"/>
    <property type="project" value="UniProtKB-UniRule"/>
</dbReference>
<keyword evidence="3 6" id="KW-0547">Nucleotide-binding</keyword>
<accession>A0A9Y1I499</accession>
<comment type="similarity">
    <text evidence="6">Belongs to the tRNA(Ile)-lysidine synthase family.</text>
</comment>
<dbReference type="CDD" id="cd01992">
    <property type="entry name" value="TilS_N"/>
    <property type="match status" value="1"/>
</dbReference>
<dbReference type="EMBL" id="OP616817">
    <property type="protein sequence ID" value="WDB00081.1"/>
    <property type="molecule type" value="Genomic_DNA"/>
</dbReference>
<keyword evidence="2 6" id="KW-0819">tRNA processing</keyword>
<geneLocation type="plastid" evidence="8"/>
<dbReference type="EC" id="6.3.4.19" evidence="6"/>
<name>A0A9Y1I499_9RHOD</name>
<feature type="domain" description="tRNA(Ile)-lysidine/2-thiocytidine synthase N-terminal" evidence="7">
    <location>
        <begin position="29"/>
        <end position="207"/>
    </location>
</feature>
<dbReference type="InterPro" id="IPR011063">
    <property type="entry name" value="TilS/TtcA_N"/>
</dbReference>
<evidence type="ECO:0000256" key="6">
    <source>
        <dbReference type="HAMAP-Rule" id="MF_01161"/>
    </source>
</evidence>
<dbReference type="SUPFAM" id="SSF52402">
    <property type="entry name" value="Adenine nucleotide alpha hydrolases-like"/>
    <property type="match status" value="1"/>
</dbReference>
<keyword evidence="8" id="KW-0934">Plastid</keyword>
<dbReference type="NCBIfam" id="TIGR02432">
    <property type="entry name" value="lysidine_TilS_N"/>
    <property type="match status" value="1"/>
</dbReference>
<dbReference type="Gene3D" id="3.40.50.620">
    <property type="entry name" value="HUPs"/>
    <property type="match status" value="1"/>
</dbReference>
<dbReference type="InterPro" id="IPR012094">
    <property type="entry name" value="tRNA_Ile_lys_synt"/>
</dbReference>
<dbReference type="GO" id="GO:0032267">
    <property type="term" value="F:tRNA(Ile)-lysidine synthase activity"/>
    <property type="evidence" value="ECO:0007669"/>
    <property type="project" value="UniProtKB-EC"/>
</dbReference>
<feature type="binding site" evidence="6">
    <location>
        <begin position="34"/>
        <end position="39"/>
    </location>
    <ligand>
        <name>ATP</name>
        <dbReference type="ChEBI" id="CHEBI:30616"/>
    </ligand>
</feature>
<dbReference type="Pfam" id="PF01171">
    <property type="entry name" value="ATP_bind_3"/>
    <property type="match status" value="1"/>
</dbReference>
<dbReference type="HAMAP" id="MF_01161">
    <property type="entry name" value="tRNA_Ile_lys_synt"/>
    <property type="match status" value="1"/>
</dbReference>
<dbReference type="GO" id="GO:0005524">
    <property type="term" value="F:ATP binding"/>
    <property type="evidence" value="ECO:0007669"/>
    <property type="project" value="UniProtKB-UniRule"/>
</dbReference>
<dbReference type="InterPro" id="IPR012795">
    <property type="entry name" value="tRNA_Ile_lys_synt_N"/>
</dbReference>
<evidence type="ECO:0000256" key="3">
    <source>
        <dbReference type="ARBA" id="ARBA00022741"/>
    </source>
</evidence>
<comment type="domain">
    <text evidence="6">The N-terminal region contains the highly conserved SGGXDS motif, predicted to be a P-loop motif involved in ATP binding.</text>
</comment>
<protein>
    <recommendedName>
        <fullName evidence="6">tRNA(Ile)-lysidine synthase</fullName>
        <ecNumber evidence="6">6.3.4.19</ecNumber>
    </recommendedName>
    <alternativeName>
        <fullName evidence="6">tRNA(Ile)-2-lysyl-cytidine synthase</fullName>
    </alternativeName>
    <alternativeName>
        <fullName evidence="6">tRNA(Ile)-lysidine synthetase</fullName>
    </alternativeName>
</protein>
<keyword evidence="1 6" id="KW-0436">Ligase</keyword>
<evidence type="ECO:0000256" key="4">
    <source>
        <dbReference type="ARBA" id="ARBA00022840"/>
    </source>
</evidence>
<evidence type="ECO:0000259" key="7">
    <source>
        <dbReference type="Pfam" id="PF01171"/>
    </source>
</evidence>
<dbReference type="PANTHER" id="PTHR43033:SF1">
    <property type="entry name" value="TRNA(ILE)-LYSIDINE SYNTHASE-RELATED"/>
    <property type="match status" value="1"/>
</dbReference>